<feature type="domain" description="CAAX prenyl protease 2/Lysostaphin resistance protein A-like" evidence="2">
    <location>
        <begin position="83"/>
        <end position="193"/>
    </location>
</feature>
<feature type="transmembrane region" description="Helical" evidence="1">
    <location>
        <begin position="182"/>
        <end position="201"/>
    </location>
</feature>
<dbReference type="EMBL" id="JABEQL010000029">
    <property type="protein sequence ID" value="MBB2180681.1"/>
    <property type="molecule type" value="Genomic_DNA"/>
</dbReference>
<sequence length="202" mass="22861">MTTGFSATVRRATQILTAPKSDRPLFGQTSTLAHRQPNARIGYSLAIRMALIDFVLSSLCYVLSGQPVTDPHPNRQIDLTELLIVLFVDVLFVAPLLETSIFHFLYKLIFPQLGKLTNRTRLIFYIILSDLIFFVLHLPKRSHGIFIYHSFYQALVIGLVSGSIFSLTYYRSVNEYHFRPYLTTALCHALVNGLLVIGLTLV</sequence>
<dbReference type="InterPro" id="IPR003675">
    <property type="entry name" value="Rce1/LyrA-like_dom"/>
</dbReference>
<dbReference type="Proteomes" id="UP000525623">
    <property type="component" value="Unassembled WGS sequence"/>
</dbReference>
<dbReference type="GO" id="GO:0004175">
    <property type="term" value="F:endopeptidase activity"/>
    <property type="evidence" value="ECO:0007669"/>
    <property type="project" value="UniProtKB-ARBA"/>
</dbReference>
<comment type="caution">
    <text evidence="3">The sequence shown here is derived from an EMBL/GenBank/DDBJ whole genome shotgun (WGS) entry which is preliminary data.</text>
</comment>
<evidence type="ECO:0000313" key="4">
    <source>
        <dbReference type="Proteomes" id="UP000525623"/>
    </source>
</evidence>
<evidence type="ECO:0000313" key="3">
    <source>
        <dbReference type="EMBL" id="MBB2180681.1"/>
    </source>
</evidence>
<evidence type="ECO:0000259" key="2">
    <source>
        <dbReference type="Pfam" id="PF02517"/>
    </source>
</evidence>
<feature type="transmembrane region" description="Helical" evidence="1">
    <location>
        <begin position="151"/>
        <end position="170"/>
    </location>
</feature>
<dbReference type="AlphaFoldDB" id="A0A7W4JGB5"/>
<evidence type="ECO:0000256" key="1">
    <source>
        <dbReference type="SAM" id="Phobius"/>
    </source>
</evidence>
<organism evidence="3 4">
    <name type="scientific">Gluconacetobacter tumulicola</name>
    <dbReference type="NCBI Taxonomy" id="1017177"/>
    <lineage>
        <taxon>Bacteria</taxon>
        <taxon>Pseudomonadati</taxon>
        <taxon>Pseudomonadota</taxon>
        <taxon>Alphaproteobacteria</taxon>
        <taxon>Acetobacterales</taxon>
        <taxon>Acetobacteraceae</taxon>
        <taxon>Gluconacetobacter</taxon>
    </lineage>
</organism>
<keyword evidence="1" id="KW-1133">Transmembrane helix</keyword>
<gene>
    <name evidence="3" type="ORF">HLH29_16210</name>
</gene>
<dbReference type="RefSeq" id="WP_182968412.1">
    <property type="nucleotide sequence ID" value="NZ_BAABGC010000062.1"/>
</dbReference>
<keyword evidence="1" id="KW-0472">Membrane</keyword>
<reference evidence="3 4" key="1">
    <citation type="submission" date="2020-04" db="EMBL/GenBank/DDBJ databases">
        <title>Description of novel Gluconacetobacter.</title>
        <authorList>
            <person name="Sombolestani A."/>
        </authorList>
    </citation>
    <scope>NUCLEOTIDE SEQUENCE [LARGE SCALE GENOMIC DNA]</scope>
    <source>
        <strain evidence="3 4">LMG 27725</strain>
    </source>
</reference>
<keyword evidence="4" id="KW-1185">Reference proteome</keyword>
<proteinExistence type="predicted"/>
<name>A0A7W4JGB5_9PROT</name>
<protein>
    <recommendedName>
        <fullName evidence="2">CAAX prenyl protease 2/Lysostaphin resistance protein A-like domain-containing protein</fullName>
    </recommendedName>
</protein>
<dbReference type="Pfam" id="PF02517">
    <property type="entry name" value="Rce1-like"/>
    <property type="match status" value="1"/>
</dbReference>
<dbReference type="GO" id="GO:0080120">
    <property type="term" value="P:CAAX-box protein maturation"/>
    <property type="evidence" value="ECO:0007669"/>
    <property type="project" value="UniProtKB-ARBA"/>
</dbReference>
<feature type="transmembrane region" description="Helical" evidence="1">
    <location>
        <begin position="84"/>
        <end position="110"/>
    </location>
</feature>
<accession>A0A7W4JGB5</accession>
<keyword evidence="1" id="KW-0812">Transmembrane</keyword>
<feature type="transmembrane region" description="Helical" evidence="1">
    <location>
        <begin position="122"/>
        <end position="139"/>
    </location>
</feature>